<evidence type="ECO:0000313" key="2">
    <source>
        <dbReference type="Proteomes" id="UP000309997"/>
    </source>
</evidence>
<feature type="non-terminal residue" evidence="1">
    <location>
        <position position="1"/>
    </location>
</feature>
<dbReference type="Proteomes" id="UP000309997">
    <property type="component" value="Unassembled WGS sequence"/>
</dbReference>
<evidence type="ECO:0000313" key="1">
    <source>
        <dbReference type="EMBL" id="KAL3598146.1"/>
    </source>
</evidence>
<organism evidence="1 2">
    <name type="scientific">Populus alba</name>
    <name type="common">White poplar</name>
    <dbReference type="NCBI Taxonomy" id="43335"/>
    <lineage>
        <taxon>Eukaryota</taxon>
        <taxon>Viridiplantae</taxon>
        <taxon>Streptophyta</taxon>
        <taxon>Embryophyta</taxon>
        <taxon>Tracheophyta</taxon>
        <taxon>Spermatophyta</taxon>
        <taxon>Magnoliopsida</taxon>
        <taxon>eudicotyledons</taxon>
        <taxon>Gunneridae</taxon>
        <taxon>Pentapetalae</taxon>
        <taxon>rosids</taxon>
        <taxon>fabids</taxon>
        <taxon>Malpighiales</taxon>
        <taxon>Salicaceae</taxon>
        <taxon>Saliceae</taxon>
        <taxon>Populus</taxon>
    </lineage>
</organism>
<name>A0ACC4CKW2_POPAL</name>
<comment type="caution">
    <text evidence="1">The sequence shown here is derived from an EMBL/GenBank/DDBJ whole genome shotgun (WGS) entry which is preliminary data.</text>
</comment>
<accession>A0ACC4CKW2</accession>
<reference evidence="1 2" key="1">
    <citation type="journal article" date="2024" name="Plant Biotechnol. J.">
        <title>Genome and CRISPR/Cas9 system of a widespread forest tree (Populus alba) in the world.</title>
        <authorList>
            <person name="Liu Y.J."/>
            <person name="Jiang P.F."/>
            <person name="Han X.M."/>
            <person name="Li X.Y."/>
            <person name="Wang H.M."/>
            <person name="Wang Y.J."/>
            <person name="Wang X.X."/>
            <person name="Zeng Q.Y."/>
        </authorList>
    </citation>
    <scope>NUCLEOTIDE SEQUENCE [LARGE SCALE GENOMIC DNA]</scope>
    <source>
        <strain evidence="2">cv. PAL-ZL1</strain>
    </source>
</reference>
<proteinExistence type="predicted"/>
<dbReference type="EMBL" id="RCHU02000003">
    <property type="protein sequence ID" value="KAL3598146.1"/>
    <property type="molecule type" value="Genomic_DNA"/>
</dbReference>
<sequence length="359" mass="40756">VWASFDAFCESLHLGLSKEEEERSIVLCSSSFVVSWRILPRKDSFEKTRRSYLENKENREERQPSVQQSSVHLHLAPPLMAMFSCSARPTKLYAALPPLPAKHGTSHHSIMLTFPSSSKPKNNNSRVGIDLLSSSNNNPDDSWGYWRTNVSFFQFFSAKGKDLKSLKQQLLEAIAPLDRGAVATPQDQQRVDEIAQELEAVNDIKEPFKSNLLNGKWELLYTTSQSILKTKRPKFLRPNGKIYQAINVDTLRAQNMETWPVFNQIPIQSPGSGRGQLEITYLDEELRVWVLREYKEMGVKAVKIGRPFLSTGLPILSAMATALHQSYIMVKVKKRARKFESPGELDHGCKTRFGLMSKT</sequence>
<protein>
    <submittedName>
        <fullName evidence="1">Uncharacterized protein</fullName>
    </submittedName>
</protein>
<gene>
    <name evidence="1" type="ORF">D5086_006064</name>
</gene>
<keyword evidence="2" id="KW-1185">Reference proteome</keyword>